<protein>
    <submittedName>
        <fullName evidence="3">Uncharacterized protein</fullName>
    </submittedName>
</protein>
<keyword evidence="1" id="KW-0175">Coiled coil</keyword>
<accession>A0ABQ8F305</accession>
<keyword evidence="4" id="KW-1185">Reference proteome</keyword>
<proteinExistence type="predicted"/>
<sequence length="254" mass="29332">MKLVSFAVIAFLATTVSAGLSETLGDADYTAHQLEKRDIVDDMKKQLEEGVEQGMKDYETILGEYWDMRHRELHFKTGLFQARFAFKDSDYGPSGPTVSDKYDRARVLYESQHEACYEKYLSMMKVKEKLEEMKGELMMLNVNQQKLNEHNKNHPNDLWTTTASTHFNRHILVQQIDDACKDIAIVSVLEVEAETHSNYVYGLLMTPGSDKNALRKHCIEADELLVYAKDKTWKRNVICEHMVLVERKLFGART</sequence>
<name>A0ABQ8F305_9FUNG</name>
<dbReference type="EMBL" id="JAFCIX010000414">
    <property type="protein sequence ID" value="KAH6591234.1"/>
    <property type="molecule type" value="Genomic_DNA"/>
</dbReference>
<feature type="signal peptide" evidence="2">
    <location>
        <begin position="1"/>
        <end position="18"/>
    </location>
</feature>
<feature type="chain" id="PRO_5047205636" evidence="2">
    <location>
        <begin position="19"/>
        <end position="254"/>
    </location>
</feature>
<gene>
    <name evidence="3" type="ORF">BASA50_008812</name>
</gene>
<feature type="coiled-coil region" evidence="1">
    <location>
        <begin position="123"/>
        <end position="150"/>
    </location>
</feature>
<evidence type="ECO:0000313" key="4">
    <source>
        <dbReference type="Proteomes" id="UP001648503"/>
    </source>
</evidence>
<reference evidence="3 4" key="1">
    <citation type="submission" date="2021-02" db="EMBL/GenBank/DDBJ databases">
        <title>Variation within the Batrachochytrium salamandrivorans European outbreak.</title>
        <authorList>
            <person name="Kelly M."/>
            <person name="Pasmans F."/>
            <person name="Shea T.P."/>
            <person name="Munoz J.F."/>
            <person name="Carranza S."/>
            <person name="Cuomo C.A."/>
            <person name="Martel A."/>
        </authorList>
    </citation>
    <scope>NUCLEOTIDE SEQUENCE [LARGE SCALE GENOMIC DNA]</scope>
    <source>
        <strain evidence="3 4">AMFP18/2</strain>
    </source>
</reference>
<organism evidence="3 4">
    <name type="scientific">Batrachochytrium salamandrivorans</name>
    <dbReference type="NCBI Taxonomy" id="1357716"/>
    <lineage>
        <taxon>Eukaryota</taxon>
        <taxon>Fungi</taxon>
        <taxon>Fungi incertae sedis</taxon>
        <taxon>Chytridiomycota</taxon>
        <taxon>Chytridiomycota incertae sedis</taxon>
        <taxon>Chytridiomycetes</taxon>
        <taxon>Rhizophydiales</taxon>
        <taxon>Rhizophydiales incertae sedis</taxon>
        <taxon>Batrachochytrium</taxon>
    </lineage>
</organism>
<evidence type="ECO:0000256" key="1">
    <source>
        <dbReference type="SAM" id="Coils"/>
    </source>
</evidence>
<evidence type="ECO:0000256" key="2">
    <source>
        <dbReference type="SAM" id="SignalP"/>
    </source>
</evidence>
<comment type="caution">
    <text evidence="3">The sequence shown here is derived from an EMBL/GenBank/DDBJ whole genome shotgun (WGS) entry which is preliminary data.</text>
</comment>
<dbReference type="Proteomes" id="UP001648503">
    <property type="component" value="Unassembled WGS sequence"/>
</dbReference>
<keyword evidence="2" id="KW-0732">Signal</keyword>
<evidence type="ECO:0000313" key="3">
    <source>
        <dbReference type="EMBL" id="KAH6591234.1"/>
    </source>
</evidence>